<evidence type="ECO:0000313" key="2">
    <source>
        <dbReference type="Proteomes" id="UP001041814"/>
    </source>
</evidence>
<organism evidence="1 2">
    <name type="scientific">Rubrivivax gelatinosus</name>
    <name type="common">Rhodocyclus gelatinosus</name>
    <name type="synonym">Rhodopseudomonas gelatinosa</name>
    <dbReference type="NCBI Taxonomy" id="28068"/>
    <lineage>
        <taxon>Bacteria</taxon>
        <taxon>Pseudomonadati</taxon>
        <taxon>Pseudomonadota</taxon>
        <taxon>Betaproteobacteria</taxon>
        <taxon>Burkholderiales</taxon>
        <taxon>Sphaerotilaceae</taxon>
        <taxon>Rubrivivax</taxon>
    </lineage>
</organism>
<accession>A0ABS1DUI9</accession>
<dbReference type="EMBL" id="NRRU01000026">
    <property type="protein sequence ID" value="MBK1712865.1"/>
    <property type="molecule type" value="Genomic_DNA"/>
</dbReference>
<gene>
    <name evidence="1" type="ORF">CKO43_08740</name>
</gene>
<protein>
    <recommendedName>
        <fullName evidence="3">Beta-barrel assembly machine subunit BamC</fullName>
    </recommendedName>
</protein>
<reference evidence="1" key="2">
    <citation type="journal article" date="2020" name="Microorganisms">
        <title>Osmotic Adaptation and Compatible Solute Biosynthesis of Phototrophic Bacteria as Revealed from Genome Analyses.</title>
        <authorList>
            <person name="Imhoff J.F."/>
            <person name="Rahn T."/>
            <person name="Kunzel S."/>
            <person name="Keller A."/>
            <person name="Neulinger S.C."/>
        </authorList>
    </citation>
    <scope>NUCLEOTIDE SEQUENCE</scope>
    <source>
        <strain evidence="1">IM 151</strain>
    </source>
</reference>
<name>A0ABS1DUI9_RUBGE</name>
<sequence>MNRFPVVPAARTTALAVAVLLAGCSSIGDMLSGDKVDYRSTKVRAEPLDVPPDLTQLSRDSRYQSQGGVVSAAGSVAVPSATGAPAAGAAAVAPTARGETHVERLGNERWLVVPLPPEQLWPQLKSFWQNNGFVIASEDAQTGIIETDWAENQAKLPHDFIRSTIGRVFGNLYDTGERDSFRVRVERTATGSEVYIAHRGLEEVYVGERQEQTEWRPRASDPQLEAEFLTRLMTQLGTPAEQARTAVANPVTQKARARLVEGSAATVEVDEGFDRAWRRVGLVLDRTGFSVEDRDRAAGLYFVRYIDPKDIGKEEPGFFSKLFGGGKEATAALQRYRVSVKADGDKTRVSVQPSSGTGSAGAAGDRIAGILATELR</sequence>
<dbReference type="Gene3D" id="3.30.310.170">
    <property type="entry name" value="Outer membrane protein assembly factor BamC"/>
    <property type="match status" value="1"/>
</dbReference>
<evidence type="ECO:0000313" key="1">
    <source>
        <dbReference type="EMBL" id="MBK1712865.1"/>
    </source>
</evidence>
<dbReference type="Pfam" id="PF06804">
    <property type="entry name" value="Lipoprotein_18"/>
    <property type="match status" value="1"/>
</dbReference>
<dbReference type="RefSeq" id="WP_200228735.1">
    <property type="nucleotide sequence ID" value="NZ_NRRT01000024.1"/>
</dbReference>
<evidence type="ECO:0008006" key="3">
    <source>
        <dbReference type="Google" id="ProtNLM"/>
    </source>
</evidence>
<comment type="caution">
    <text evidence="1">The sequence shown here is derived from an EMBL/GenBank/DDBJ whole genome shotgun (WGS) entry which is preliminary data.</text>
</comment>
<dbReference type="InterPro" id="IPR010653">
    <property type="entry name" value="NlpB/DapX"/>
</dbReference>
<proteinExistence type="predicted"/>
<dbReference type="InterPro" id="IPR042268">
    <property type="entry name" value="BamC_C"/>
</dbReference>
<dbReference type="PROSITE" id="PS51257">
    <property type="entry name" value="PROKAR_LIPOPROTEIN"/>
    <property type="match status" value="1"/>
</dbReference>
<keyword evidence="2" id="KW-1185">Reference proteome</keyword>
<dbReference type="Proteomes" id="UP001041814">
    <property type="component" value="Unassembled WGS sequence"/>
</dbReference>
<reference evidence="1" key="1">
    <citation type="submission" date="2017-08" db="EMBL/GenBank/DDBJ databases">
        <authorList>
            <person name="Imhoff J.F."/>
            <person name="Rahn T."/>
            <person name="Kuenzel S."/>
            <person name="Neulinger S.C."/>
        </authorList>
    </citation>
    <scope>NUCLEOTIDE SEQUENCE</scope>
    <source>
        <strain evidence="1">IM 151</strain>
    </source>
</reference>